<feature type="region of interest" description="Disordered" evidence="1">
    <location>
        <begin position="1"/>
        <end position="26"/>
    </location>
</feature>
<evidence type="ECO:0000256" key="1">
    <source>
        <dbReference type="SAM" id="MobiDB-lite"/>
    </source>
</evidence>
<comment type="caution">
    <text evidence="2">The sequence shown here is derived from an EMBL/GenBank/DDBJ whole genome shotgun (WGS) entry which is preliminary data.</text>
</comment>
<dbReference type="RefSeq" id="WP_236090821.1">
    <property type="nucleotide sequence ID" value="NZ_JAKGSG010000053.1"/>
</dbReference>
<dbReference type="EMBL" id="JAKGSG010000053">
    <property type="protein sequence ID" value="MCF4123016.1"/>
    <property type="molecule type" value="Genomic_DNA"/>
</dbReference>
<keyword evidence="3" id="KW-1185">Reference proteome</keyword>
<dbReference type="Proteomes" id="UP001165405">
    <property type="component" value="Unassembled WGS sequence"/>
</dbReference>
<evidence type="ECO:0000313" key="2">
    <source>
        <dbReference type="EMBL" id="MCF4123016.1"/>
    </source>
</evidence>
<dbReference type="AlphaFoldDB" id="A0AA41U8R9"/>
<organism evidence="2 3">
    <name type="scientific">Antribacter soli</name>
    <dbReference type="NCBI Taxonomy" id="2910976"/>
    <lineage>
        <taxon>Bacteria</taxon>
        <taxon>Bacillati</taxon>
        <taxon>Actinomycetota</taxon>
        <taxon>Actinomycetes</taxon>
        <taxon>Micrococcales</taxon>
        <taxon>Promicromonosporaceae</taxon>
        <taxon>Antribacter</taxon>
    </lineage>
</organism>
<proteinExistence type="predicted"/>
<protein>
    <submittedName>
        <fullName evidence="2">Uncharacterized protein</fullName>
    </submittedName>
</protein>
<gene>
    <name evidence="2" type="ORF">L1785_18735</name>
</gene>
<name>A0AA41U8R9_9MICO</name>
<sequence>MTGRPTNGGSPGPKGEADWDTPSAQENMEYLLAEVRAGRPQLIRDAGELDVRVSLSDGGPDAPEPLGLSYLLTGRANAEALEQAIQQWYESRYPDPTKTSPAMRHLPPNLAGDVALWIKREQGTMALAMHVLVYVIALRNAQDVLELPRSTASAVAAGLDLTTSGILIDAQTAQELTHLVWSIDWGEDAAETVVGDDWGHISRRGDGPKPVT</sequence>
<evidence type="ECO:0000313" key="3">
    <source>
        <dbReference type="Proteomes" id="UP001165405"/>
    </source>
</evidence>
<accession>A0AA41U8R9</accession>
<reference evidence="2" key="1">
    <citation type="submission" date="2022-01" db="EMBL/GenBank/DDBJ databases">
        <title>Antribacter sp. nov., isolated from Guizhou of China.</title>
        <authorList>
            <person name="Chengliang C."/>
            <person name="Ya Z."/>
        </authorList>
    </citation>
    <scope>NUCLEOTIDE SEQUENCE</scope>
    <source>
        <strain evidence="2">KLBMP 9083</strain>
    </source>
</reference>